<dbReference type="PROSITE" id="PS00041">
    <property type="entry name" value="HTH_ARAC_FAMILY_1"/>
    <property type="match status" value="1"/>
</dbReference>
<dbReference type="InterPro" id="IPR009057">
    <property type="entry name" value="Homeodomain-like_sf"/>
</dbReference>
<feature type="domain" description="HTH araC/xylS-type" evidence="4">
    <location>
        <begin position="8"/>
        <end position="106"/>
    </location>
</feature>
<evidence type="ECO:0000256" key="1">
    <source>
        <dbReference type="ARBA" id="ARBA00023015"/>
    </source>
</evidence>
<dbReference type="PROSITE" id="PS01124">
    <property type="entry name" value="HTH_ARAC_FAMILY_2"/>
    <property type="match status" value="1"/>
</dbReference>
<evidence type="ECO:0000256" key="3">
    <source>
        <dbReference type="ARBA" id="ARBA00023163"/>
    </source>
</evidence>
<dbReference type="AlphaFoldDB" id="A0A3R5THE0"/>
<name>A0A3R5THE0_9CLOT</name>
<dbReference type="InterPro" id="IPR050959">
    <property type="entry name" value="MarA-like"/>
</dbReference>
<reference evidence="5 6" key="1">
    <citation type="submission" date="2018-01" db="EMBL/GenBank/DDBJ databases">
        <title>Genome Sequencing and Assembly of Anaerobacter polyendosporus strain CT4.</title>
        <authorList>
            <person name="Tachaapaikoon C."/>
            <person name="Sutheeworapong S."/>
            <person name="Jenjaroenpun P."/>
            <person name="Wongsurawat T."/>
            <person name="Nookeaw I."/>
            <person name="Cheawchanlertfa P."/>
            <person name="Kosugi A."/>
            <person name="Cheevadhanarak S."/>
            <person name="Ratanakhanokchai K."/>
        </authorList>
    </citation>
    <scope>NUCLEOTIDE SEQUENCE [LARGE SCALE GENOMIC DNA]</scope>
    <source>
        <strain evidence="5 6">CT4</strain>
    </source>
</reference>
<dbReference type="OrthoDB" id="45544at2"/>
<keyword evidence="2" id="KW-0238">DNA-binding</keyword>
<dbReference type="Gene3D" id="1.10.10.60">
    <property type="entry name" value="Homeodomain-like"/>
    <property type="match status" value="2"/>
</dbReference>
<dbReference type="RefSeq" id="WP_128214228.1">
    <property type="nucleotide sequence ID" value="NZ_CP025746.1"/>
</dbReference>
<dbReference type="InterPro" id="IPR018060">
    <property type="entry name" value="HTH_AraC"/>
</dbReference>
<evidence type="ECO:0000313" key="5">
    <source>
        <dbReference type="EMBL" id="QAA33507.1"/>
    </source>
</evidence>
<gene>
    <name evidence="5" type="ORF">C1I91_18675</name>
</gene>
<dbReference type="Pfam" id="PF12833">
    <property type="entry name" value="HTH_18"/>
    <property type="match status" value="1"/>
</dbReference>
<evidence type="ECO:0000313" key="6">
    <source>
        <dbReference type="Proteomes" id="UP000286268"/>
    </source>
</evidence>
<dbReference type="Proteomes" id="UP000286268">
    <property type="component" value="Chromosome"/>
</dbReference>
<dbReference type="KEGG" id="cmah:C1I91_18675"/>
<organism evidence="5 6">
    <name type="scientific">Clostridium manihotivorum</name>
    <dbReference type="NCBI Taxonomy" id="2320868"/>
    <lineage>
        <taxon>Bacteria</taxon>
        <taxon>Bacillati</taxon>
        <taxon>Bacillota</taxon>
        <taxon>Clostridia</taxon>
        <taxon>Eubacteriales</taxon>
        <taxon>Clostridiaceae</taxon>
        <taxon>Clostridium</taxon>
    </lineage>
</organism>
<protein>
    <submittedName>
        <fullName evidence="5">AraC family transcriptional regulator</fullName>
    </submittedName>
</protein>
<dbReference type="SUPFAM" id="SSF46689">
    <property type="entry name" value="Homeodomain-like"/>
    <property type="match status" value="2"/>
</dbReference>
<proteinExistence type="predicted"/>
<dbReference type="GO" id="GO:0043565">
    <property type="term" value="F:sequence-specific DNA binding"/>
    <property type="evidence" value="ECO:0007669"/>
    <property type="project" value="InterPro"/>
</dbReference>
<keyword evidence="1" id="KW-0805">Transcription regulation</keyword>
<dbReference type="EMBL" id="CP025746">
    <property type="protein sequence ID" value="QAA33507.1"/>
    <property type="molecule type" value="Genomic_DNA"/>
</dbReference>
<dbReference type="Gene3D" id="2.60.120.260">
    <property type="entry name" value="Galactose-binding domain-like"/>
    <property type="match status" value="1"/>
</dbReference>
<accession>A0A3R5THE0</accession>
<keyword evidence="3" id="KW-0804">Transcription</keyword>
<evidence type="ECO:0000259" key="4">
    <source>
        <dbReference type="PROSITE" id="PS01124"/>
    </source>
</evidence>
<keyword evidence="6" id="KW-1185">Reference proteome</keyword>
<dbReference type="InterPro" id="IPR018062">
    <property type="entry name" value="HTH_AraC-typ_CS"/>
</dbReference>
<dbReference type="GO" id="GO:0003700">
    <property type="term" value="F:DNA-binding transcription factor activity"/>
    <property type="evidence" value="ECO:0007669"/>
    <property type="project" value="InterPro"/>
</dbReference>
<dbReference type="SMART" id="SM00342">
    <property type="entry name" value="HTH_ARAC"/>
    <property type="match status" value="1"/>
</dbReference>
<sequence length="293" mass="33868">MVHIEEIQAALDYIEMNLHEELTLDDIAKAVGFSKFYFHRVFQREVGTSLYNYVRKRRLTMAASLLLNTNIPILDIALTYRFESQEAFTRAFKSVYQLPPGRYRTAIKNLIVGGVNMSDQSKVKGWIFTGTAPEKYKFEMDNKIYHMGSRSATICSVGDEFSYEDYSSIMQQISAKNFIGKRMRFSGFVKTEEVEQWCGLWMRLDSAQGVTLKLDNMQNRPIKGTTEWNYYYCVMDIPQDAAVINIGVLLTEKGKIWFDNADFQEVDKSIPTTEYVPEEIFPDNIVNPSFEEV</sequence>
<evidence type="ECO:0000256" key="2">
    <source>
        <dbReference type="ARBA" id="ARBA00023125"/>
    </source>
</evidence>
<dbReference type="PANTHER" id="PTHR47504:SF6">
    <property type="entry name" value="ARAC-FAMILY TRANSCRIPTIONAL REGULATOR"/>
    <property type="match status" value="1"/>
</dbReference>
<dbReference type="PANTHER" id="PTHR47504">
    <property type="entry name" value="RIGHT ORIGIN-BINDING PROTEIN"/>
    <property type="match status" value="1"/>
</dbReference>